<keyword evidence="4" id="KW-1185">Reference proteome</keyword>
<dbReference type="EMBL" id="RAWE01000006">
    <property type="protein sequence ID" value="RKH07110.1"/>
    <property type="molecule type" value="Genomic_DNA"/>
</dbReference>
<dbReference type="AlphaFoldDB" id="A0A3A8KGK6"/>
<feature type="region of interest" description="Disordered" evidence="1">
    <location>
        <begin position="73"/>
        <end position="97"/>
    </location>
</feature>
<reference evidence="4" key="1">
    <citation type="submission" date="2018-09" db="EMBL/GenBank/DDBJ databases">
        <authorList>
            <person name="Livingstone P.G."/>
            <person name="Whitworth D.E."/>
        </authorList>
    </citation>
    <scope>NUCLEOTIDE SEQUENCE [LARGE SCALE GENOMIC DNA]</scope>
    <source>
        <strain evidence="4">CA043D</strain>
    </source>
</reference>
<feature type="chain" id="PRO_5017419818" description="Cysteine rich repeat-containing protein" evidence="2">
    <location>
        <begin position="23"/>
        <end position="97"/>
    </location>
</feature>
<organism evidence="3 4">
    <name type="scientific">Corallococcus carmarthensis</name>
    <dbReference type="NCBI Taxonomy" id="2316728"/>
    <lineage>
        <taxon>Bacteria</taxon>
        <taxon>Pseudomonadati</taxon>
        <taxon>Myxococcota</taxon>
        <taxon>Myxococcia</taxon>
        <taxon>Myxococcales</taxon>
        <taxon>Cystobacterineae</taxon>
        <taxon>Myxococcaceae</taxon>
        <taxon>Corallococcus</taxon>
    </lineage>
</organism>
<dbReference type="Proteomes" id="UP000268313">
    <property type="component" value="Unassembled WGS sequence"/>
</dbReference>
<proteinExistence type="predicted"/>
<keyword evidence="2" id="KW-0732">Signal</keyword>
<evidence type="ECO:0000256" key="1">
    <source>
        <dbReference type="SAM" id="MobiDB-lite"/>
    </source>
</evidence>
<protein>
    <recommendedName>
        <fullName evidence="5">Cysteine rich repeat-containing protein</fullName>
    </recommendedName>
</protein>
<evidence type="ECO:0000256" key="2">
    <source>
        <dbReference type="SAM" id="SignalP"/>
    </source>
</evidence>
<accession>A0A3A8KGK6</accession>
<gene>
    <name evidence="3" type="ORF">D7X32_03295</name>
</gene>
<evidence type="ECO:0000313" key="4">
    <source>
        <dbReference type="Proteomes" id="UP000268313"/>
    </source>
</evidence>
<name>A0A3A8KGK6_9BACT</name>
<feature type="signal peptide" evidence="2">
    <location>
        <begin position="1"/>
        <end position="22"/>
    </location>
</feature>
<evidence type="ECO:0008006" key="5">
    <source>
        <dbReference type="Google" id="ProtNLM"/>
    </source>
</evidence>
<evidence type="ECO:0000313" key="3">
    <source>
        <dbReference type="EMBL" id="RKH07110.1"/>
    </source>
</evidence>
<comment type="caution">
    <text evidence="3">The sequence shown here is derived from an EMBL/GenBank/DDBJ whole genome shotgun (WGS) entry which is preliminary data.</text>
</comment>
<sequence length="97" mass="10632">MQRMVAVLAASAPVFLGLAAHAAVPQAWKDCEKEVVRFCPKAQSNEAIFQCIEKREGMGAQAGLSKACNAAHERYEAQTGKEESGEHEHQEHHQMGE</sequence>